<feature type="transmembrane region" description="Helical" evidence="12">
    <location>
        <begin position="6"/>
        <end position="30"/>
    </location>
</feature>
<evidence type="ECO:0000256" key="10">
    <source>
        <dbReference type="ARBA" id="ARBA00023136"/>
    </source>
</evidence>
<evidence type="ECO:0000256" key="4">
    <source>
        <dbReference type="ARBA" id="ARBA00022676"/>
    </source>
</evidence>
<dbReference type="InterPro" id="IPR012750">
    <property type="entry name" value="ECA_WecA-rel"/>
</dbReference>
<evidence type="ECO:0000313" key="15">
    <source>
        <dbReference type="Proteomes" id="UP000252995"/>
    </source>
</evidence>
<feature type="transmembrane region" description="Helical" evidence="12">
    <location>
        <begin position="68"/>
        <end position="85"/>
    </location>
</feature>
<feature type="binding site" evidence="13">
    <location>
        <position position="215"/>
    </location>
    <ligand>
        <name>Mg(2+)</name>
        <dbReference type="ChEBI" id="CHEBI:18420"/>
    </ligand>
</feature>
<keyword evidence="8 12" id="KW-0448">Lipopolysaccharide biosynthesis</keyword>
<dbReference type="RefSeq" id="WP_113863882.1">
    <property type="nucleotide sequence ID" value="NZ_QNRO01000024.1"/>
</dbReference>
<dbReference type="EMBL" id="QNRO01000024">
    <property type="protein sequence ID" value="RBP25043.1"/>
    <property type="molecule type" value="Genomic_DNA"/>
</dbReference>
<keyword evidence="2 12" id="KW-1003">Cell membrane</keyword>
<evidence type="ECO:0000256" key="7">
    <source>
        <dbReference type="ARBA" id="ARBA00022842"/>
    </source>
</evidence>
<evidence type="ECO:0000256" key="1">
    <source>
        <dbReference type="ARBA" id="ARBA00004651"/>
    </source>
</evidence>
<dbReference type="GO" id="GO:0016757">
    <property type="term" value="F:glycosyltransferase activity"/>
    <property type="evidence" value="ECO:0007669"/>
    <property type="project" value="UniProtKB-KW"/>
</dbReference>
<keyword evidence="6 12" id="KW-0812">Transmembrane</keyword>
<protein>
    <recommendedName>
        <fullName evidence="12">Undecaprenyl-phosphate alpha-N-acetylglucosaminyl 1-phosphate transferase</fullName>
        <ecNumber evidence="12">2.7.8.33</ecNumber>
    </recommendedName>
    <alternativeName>
        <fullName evidence="12">UDP-GlcNAc:undecaprenyl-phosphate GlcNAc-1-phosphate transferase</fullName>
    </alternativeName>
    <alternativeName>
        <fullName evidence="12">Undecaprenyl-phosphate GlcNAc-1-phosphate transferase</fullName>
    </alternativeName>
</protein>
<evidence type="ECO:0000256" key="3">
    <source>
        <dbReference type="ARBA" id="ARBA00022519"/>
    </source>
</evidence>
<comment type="cofactor">
    <cofactor evidence="12 13">
        <name>Mg(2+)</name>
        <dbReference type="ChEBI" id="CHEBI:18420"/>
    </cofactor>
</comment>
<feature type="transmembrane region" description="Helical" evidence="12">
    <location>
        <begin position="42"/>
        <end position="62"/>
    </location>
</feature>
<dbReference type="Pfam" id="PF00953">
    <property type="entry name" value="Glycos_transf_4"/>
    <property type="match status" value="1"/>
</dbReference>
<evidence type="ECO:0000256" key="12">
    <source>
        <dbReference type="HAMAP-Rule" id="MF_02030"/>
    </source>
</evidence>
<evidence type="ECO:0000256" key="5">
    <source>
        <dbReference type="ARBA" id="ARBA00022679"/>
    </source>
</evidence>
<dbReference type="GO" id="GO:0000287">
    <property type="term" value="F:magnesium ion binding"/>
    <property type="evidence" value="ECO:0007669"/>
    <property type="project" value="InterPro"/>
</dbReference>
<dbReference type="UniPathway" id="UPA00281"/>
<evidence type="ECO:0000256" key="9">
    <source>
        <dbReference type="ARBA" id="ARBA00022989"/>
    </source>
</evidence>
<dbReference type="AlphaFoldDB" id="A0A366GDM4"/>
<feature type="transmembrane region" description="Helical" evidence="12">
    <location>
        <begin position="318"/>
        <end position="339"/>
    </location>
</feature>
<evidence type="ECO:0000256" key="6">
    <source>
        <dbReference type="ARBA" id="ARBA00022692"/>
    </source>
</evidence>
<dbReference type="GO" id="GO:0009276">
    <property type="term" value="C:Gram-negative-bacterium-type cell wall"/>
    <property type="evidence" value="ECO:0007669"/>
    <property type="project" value="InterPro"/>
</dbReference>
<accession>A0A366GDM4</accession>
<keyword evidence="7 12" id="KW-0460">Magnesium</keyword>
<comment type="function">
    <text evidence="12">Catalyzes the transfer of the GlcNAc-1-phosphate moiety from UDP-GlcNAc onto the carrier lipid undecaprenyl phosphate (C55-P), yielding GlcNAc-pyrophosphoryl-undecaprenyl (GlcNAc-PP-C55).</text>
</comment>
<dbReference type="EC" id="2.7.8.33" evidence="12"/>
<evidence type="ECO:0000256" key="13">
    <source>
        <dbReference type="PIRSR" id="PIRSR600715-1"/>
    </source>
</evidence>
<feature type="transmembrane region" description="Helical" evidence="12">
    <location>
        <begin position="157"/>
        <end position="178"/>
    </location>
</feature>
<feature type="transmembrane region" description="Helical" evidence="12">
    <location>
        <begin position="211"/>
        <end position="230"/>
    </location>
</feature>
<evidence type="ECO:0000256" key="11">
    <source>
        <dbReference type="ARBA" id="ARBA00023211"/>
    </source>
</evidence>
<dbReference type="GO" id="GO:0044038">
    <property type="term" value="P:cell wall macromolecule biosynthetic process"/>
    <property type="evidence" value="ECO:0007669"/>
    <property type="project" value="TreeGrafter"/>
</dbReference>
<dbReference type="NCBIfam" id="TIGR02380">
    <property type="entry name" value="ECA_wecA"/>
    <property type="match status" value="1"/>
</dbReference>
<evidence type="ECO:0000256" key="2">
    <source>
        <dbReference type="ARBA" id="ARBA00022475"/>
    </source>
</evidence>
<dbReference type="CDD" id="cd06853">
    <property type="entry name" value="GT_WecA_like"/>
    <property type="match status" value="1"/>
</dbReference>
<comment type="pathway">
    <text evidence="12">Bacterial outer membrane biogenesis; LPS O-antigen biosynthesis.</text>
</comment>
<keyword evidence="13" id="KW-0479">Metal-binding</keyword>
<feature type="transmembrane region" description="Helical" evidence="12">
    <location>
        <begin position="242"/>
        <end position="261"/>
    </location>
</feature>
<dbReference type="GO" id="GO:0036380">
    <property type="term" value="F:UDP-N-acetylglucosamine-undecaprenyl-phosphate N-acetylglucosaminephosphotransferase activity"/>
    <property type="evidence" value="ECO:0007669"/>
    <property type="project" value="UniProtKB-UniRule"/>
</dbReference>
<name>A0A366GDM4_9GAMM</name>
<dbReference type="InterPro" id="IPR000715">
    <property type="entry name" value="Glycosyl_transferase_4"/>
</dbReference>
<evidence type="ECO:0000313" key="14">
    <source>
        <dbReference type="EMBL" id="RBP25043.1"/>
    </source>
</evidence>
<keyword evidence="3 12" id="KW-0997">Cell inner membrane</keyword>
<evidence type="ECO:0000256" key="8">
    <source>
        <dbReference type="ARBA" id="ARBA00022985"/>
    </source>
</evidence>
<feature type="transmembrane region" description="Helical" evidence="12">
    <location>
        <begin position="184"/>
        <end position="204"/>
    </location>
</feature>
<keyword evidence="9 12" id="KW-1133">Transmembrane helix</keyword>
<dbReference type="GO" id="GO:0071555">
    <property type="term" value="P:cell wall organization"/>
    <property type="evidence" value="ECO:0007669"/>
    <property type="project" value="TreeGrafter"/>
</dbReference>
<dbReference type="GO" id="GO:0030145">
    <property type="term" value="F:manganese ion binding"/>
    <property type="evidence" value="ECO:0007669"/>
    <property type="project" value="InterPro"/>
</dbReference>
<feature type="transmembrane region" description="Helical" evidence="12">
    <location>
        <begin position="121"/>
        <end position="145"/>
    </location>
</feature>
<keyword evidence="10 12" id="KW-0472">Membrane</keyword>
<dbReference type="GO" id="GO:0009243">
    <property type="term" value="P:O antigen biosynthetic process"/>
    <property type="evidence" value="ECO:0007669"/>
    <property type="project" value="UniProtKB-UniRule"/>
</dbReference>
<gene>
    <name evidence="12" type="primary">wecA</name>
    <name evidence="14" type="ORF">DET50_12436</name>
</gene>
<dbReference type="HAMAP" id="MF_02030">
    <property type="entry name" value="WecA_Gammaproteo"/>
    <property type="match status" value="1"/>
</dbReference>
<reference evidence="14 15" key="1">
    <citation type="submission" date="2018-06" db="EMBL/GenBank/DDBJ databases">
        <title>Freshwater and sediment microbial communities from various areas in North America, analyzing microbe dynamics in response to fracking.</title>
        <authorList>
            <person name="Lamendella R."/>
        </authorList>
    </citation>
    <scope>NUCLEOTIDE SEQUENCE [LARGE SCALE GENOMIC DNA]</scope>
    <source>
        <strain evidence="14 15">114J</strain>
    </source>
</reference>
<comment type="similarity">
    <text evidence="12">Belongs to the glycosyltransferase 4 family. WecA subfamily.</text>
</comment>
<dbReference type="PANTHER" id="PTHR22926">
    <property type="entry name" value="PHOSPHO-N-ACETYLMURAMOYL-PENTAPEPTIDE-TRANSFERASE"/>
    <property type="match status" value="1"/>
</dbReference>
<keyword evidence="4 12" id="KW-0328">Glycosyltransferase</keyword>
<dbReference type="Proteomes" id="UP000252995">
    <property type="component" value="Unassembled WGS sequence"/>
</dbReference>
<keyword evidence="5 12" id="KW-0808">Transferase</keyword>
<keyword evidence="11 12" id="KW-0464">Manganese</keyword>
<dbReference type="GO" id="GO:0005886">
    <property type="term" value="C:plasma membrane"/>
    <property type="evidence" value="ECO:0007669"/>
    <property type="project" value="UniProtKB-SubCell"/>
</dbReference>
<dbReference type="OrthoDB" id="9783652at2"/>
<comment type="cofactor">
    <cofactor evidence="12">
        <name>Mn(2+)</name>
        <dbReference type="ChEBI" id="CHEBI:29035"/>
    </cofactor>
</comment>
<comment type="subcellular location">
    <subcellularLocation>
        <location evidence="12">Cell inner membrane</location>
        <topology evidence="12">Multi-pass membrane protein</topology>
    </subcellularLocation>
    <subcellularLocation>
        <location evidence="1">Cell membrane</location>
        <topology evidence="1">Multi-pass membrane protein</topology>
    </subcellularLocation>
</comment>
<organism evidence="14 15">
    <name type="scientific">Marinobacter pelagius</name>
    <dbReference type="NCBI Taxonomy" id="379482"/>
    <lineage>
        <taxon>Bacteria</taxon>
        <taxon>Pseudomonadati</taxon>
        <taxon>Pseudomonadota</taxon>
        <taxon>Gammaproteobacteria</taxon>
        <taxon>Pseudomonadales</taxon>
        <taxon>Marinobacteraceae</taxon>
        <taxon>Marinobacter</taxon>
    </lineage>
</organism>
<feature type="transmembrane region" description="Helical" evidence="12">
    <location>
        <begin position="282"/>
        <end position="306"/>
    </location>
</feature>
<feature type="binding site" evidence="13">
    <location>
        <position position="150"/>
    </location>
    <ligand>
        <name>Mg(2+)</name>
        <dbReference type="ChEBI" id="CHEBI:18420"/>
    </ligand>
</feature>
<proteinExistence type="inferred from homology"/>
<comment type="caution">
    <text evidence="14">The sequence shown here is derived from an EMBL/GenBank/DDBJ whole genome shotgun (WGS) entry which is preliminary data.</text>
</comment>
<comment type="catalytic activity">
    <reaction evidence="12">
        <text>di-trans,octa-cis-undecaprenyl phosphate + UDP-N-acetyl-alpha-D-glucosamine = N-acetyl-alpha-D-glucosaminyl-di-trans,octa-cis-undecaprenyl diphosphate + UMP</text>
        <dbReference type="Rhea" id="RHEA:28090"/>
        <dbReference type="ChEBI" id="CHEBI:57705"/>
        <dbReference type="ChEBI" id="CHEBI:57865"/>
        <dbReference type="ChEBI" id="CHEBI:60392"/>
        <dbReference type="ChEBI" id="CHEBI:62959"/>
        <dbReference type="EC" id="2.7.8.33"/>
    </reaction>
</comment>
<dbReference type="PANTHER" id="PTHR22926:SF3">
    <property type="entry name" value="UNDECAPRENYL-PHOSPHATE ALPHA-N-ACETYLGLUCOSAMINYL 1-PHOSPHATE TRANSFERASE"/>
    <property type="match status" value="1"/>
</dbReference>
<sequence>MVLLTVALAGIASWLGLAVLRPLAVTLNLVDLPNGRKMHVGAVPLIGGLAIFSGLTLAWGLMMPMAHGYGVFFVCAFMLVMVGALDDAMDLSARSRLIAQILTAITLVLGTGQYLQSLGDLAGFGAIDLTLFIGWAVTTAAVIGATNAFNMVDGIDGLAGTLGLVALAALSLLFYAHPAHGPDLVFATGLCVALIPYLLINLGLIPGHQKVFLGDAGSIFLGFAIIWLLVRASQGDEPVMRPVTALWLVAVPLMDMVSIMARRLRRGQSVMAADRQHLHHMLLRAGCTQGQALACISAAAVLLSIFGLAGESFAVPEWLMFGSFLAVFVIYDFAASQFWRSSVVYRSASEDK</sequence>